<evidence type="ECO:0000313" key="4">
    <source>
        <dbReference type="Proteomes" id="UP000305674"/>
    </source>
</evidence>
<feature type="domain" description="Putative heavy-metal chelation" evidence="1">
    <location>
        <begin position="128"/>
        <end position="262"/>
    </location>
</feature>
<dbReference type="EMBL" id="SWCI01000007">
    <property type="protein sequence ID" value="TKB48392.1"/>
    <property type="molecule type" value="Genomic_DNA"/>
</dbReference>
<gene>
    <name evidence="3" type="ORF">FCL40_11800</name>
</gene>
<keyword evidence="4" id="KW-1185">Reference proteome</keyword>
<dbReference type="Pfam" id="PF04016">
    <property type="entry name" value="DUF364"/>
    <property type="match status" value="1"/>
</dbReference>
<feature type="domain" description="DUF4213" evidence="2">
    <location>
        <begin position="48"/>
        <end position="112"/>
    </location>
</feature>
<reference evidence="3 4" key="1">
    <citation type="submission" date="2019-04" db="EMBL/GenBank/DDBJ databases">
        <authorList>
            <person name="Hwang J.C."/>
        </authorList>
    </citation>
    <scope>NUCLEOTIDE SEQUENCE [LARGE SCALE GENOMIC DNA]</scope>
    <source>
        <strain evidence="3 4">IMCC35001</strain>
    </source>
</reference>
<dbReference type="Proteomes" id="UP000305674">
    <property type="component" value="Unassembled WGS sequence"/>
</dbReference>
<comment type="caution">
    <text evidence="3">The sequence shown here is derived from an EMBL/GenBank/DDBJ whole genome shotgun (WGS) entry which is preliminary data.</text>
</comment>
<organism evidence="3 4">
    <name type="scientific">Ferrimonas sediminicola</name>
    <dbReference type="NCBI Taxonomy" id="2569538"/>
    <lineage>
        <taxon>Bacteria</taxon>
        <taxon>Pseudomonadati</taxon>
        <taxon>Pseudomonadota</taxon>
        <taxon>Gammaproteobacteria</taxon>
        <taxon>Alteromonadales</taxon>
        <taxon>Ferrimonadaceae</taxon>
        <taxon>Ferrimonas</taxon>
    </lineage>
</organism>
<dbReference type="OrthoDB" id="6398618at2"/>
<dbReference type="Pfam" id="PF13938">
    <property type="entry name" value="DUF4213"/>
    <property type="match status" value="1"/>
</dbReference>
<evidence type="ECO:0000259" key="2">
    <source>
        <dbReference type="Pfam" id="PF13938"/>
    </source>
</evidence>
<name>A0A4U1BBT4_9GAMM</name>
<sequence length="276" mass="30620">MRQTHHFRNLMNTVYQRVIDALGTRDAPRVRGIHIIGEHLDSNPNAKFGAVELEDGTVGLTYTKLGDALSILQDDTLYRSYLGQPVTHLARLYLASTQWQRVLGAGALNAISQMLLRQRGFDYSRAEDTLDLLRLSDADRVGMVGFFPPLLDSLKARQIPVTVIELKAELAREEEHLRVTTDPTALRGCNKVLITGTTVINHTLAPLLPLVTEANEVALVGPSVGLLPEVLFELGVTSVGGRVILDGPAFLERWKNGKKWKDSALRYSLHRNHYPG</sequence>
<dbReference type="AlphaFoldDB" id="A0A4U1BBT4"/>
<dbReference type="InterPro" id="IPR025251">
    <property type="entry name" value="DUF4213"/>
</dbReference>
<accession>A0A4U1BBT4</accession>
<evidence type="ECO:0000313" key="3">
    <source>
        <dbReference type="EMBL" id="TKB48392.1"/>
    </source>
</evidence>
<protein>
    <submittedName>
        <fullName evidence="3">Uncharacterized protein</fullName>
    </submittedName>
</protein>
<dbReference type="Gene3D" id="3.40.50.11590">
    <property type="match status" value="1"/>
</dbReference>
<proteinExistence type="predicted"/>
<dbReference type="InterPro" id="IPR007161">
    <property type="entry name" value="DUF364"/>
</dbReference>
<dbReference type="SUPFAM" id="SSF159713">
    <property type="entry name" value="Dhaf3308-like"/>
    <property type="match status" value="1"/>
</dbReference>
<evidence type="ECO:0000259" key="1">
    <source>
        <dbReference type="Pfam" id="PF04016"/>
    </source>
</evidence>